<evidence type="ECO:0000259" key="6">
    <source>
        <dbReference type="Pfam" id="PF04932"/>
    </source>
</evidence>
<feature type="transmembrane region" description="Helical" evidence="5">
    <location>
        <begin position="441"/>
        <end position="459"/>
    </location>
</feature>
<reference evidence="7 8" key="1">
    <citation type="submission" date="2019-05" db="EMBL/GenBank/DDBJ databases">
        <title>Verrucobacter flavum gen. nov., sp. nov. a new member of the family Verrucomicrobiaceae.</title>
        <authorList>
            <person name="Szuroczki S."/>
            <person name="Abbaszade G."/>
            <person name="Szabo A."/>
            <person name="Felfoldi T."/>
            <person name="Schumann P."/>
            <person name="Boka K."/>
            <person name="Keki Z."/>
            <person name="Toumi M."/>
            <person name="Toth E."/>
        </authorList>
    </citation>
    <scope>NUCLEOTIDE SEQUENCE [LARGE SCALE GENOMIC DNA]</scope>
    <source>
        <strain evidence="7 8">MG-N-17</strain>
    </source>
</reference>
<dbReference type="AlphaFoldDB" id="A0A5R8KIF8"/>
<organism evidence="7 8">
    <name type="scientific">Phragmitibacter flavus</name>
    <dbReference type="NCBI Taxonomy" id="2576071"/>
    <lineage>
        <taxon>Bacteria</taxon>
        <taxon>Pseudomonadati</taxon>
        <taxon>Verrucomicrobiota</taxon>
        <taxon>Verrucomicrobiia</taxon>
        <taxon>Verrucomicrobiales</taxon>
        <taxon>Verrucomicrobiaceae</taxon>
        <taxon>Phragmitibacter</taxon>
    </lineage>
</organism>
<feature type="transmembrane region" description="Helical" evidence="5">
    <location>
        <begin position="122"/>
        <end position="140"/>
    </location>
</feature>
<dbReference type="GO" id="GO:0016874">
    <property type="term" value="F:ligase activity"/>
    <property type="evidence" value="ECO:0007669"/>
    <property type="project" value="UniProtKB-KW"/>
</dbReference>
<feature type="transmembrane region" description="Helical" evidence="5">
    <location>
        <begin position="374"/>
        <end position="399"/>
    </location>
</feature>
<evidence type="ECO:0000313" key="7">
    <source>
        <dbReference type="EMBL" id="TLD72103.1"/>
    </source>
</evidence>
<keyword evidence="8" id="KW-1185">Reference proteome</keyword>
<dbReference type="Pfam" id="PF04932">
    <property type="entry name" value="Wzy_C"/>
    <property type="match status" value="1"/>
</dbReference>
<keyword evidence="4 5" id="KW-0472">Membrane</keyword>
<evidence type="ECO:0000256" key="4">
    <source>
        <dbReference type="ARBA" id="ARBA00023136"/>
    </source>
</evidence>
<evidence type="ECO:0000256" key="3">
    <source>
        <dbReference type="ARBA" id="ARBA00022989"/>
    </source>
</evidence>
<feature type="domain" description="O-antigen ligase-related" evidence="6">
    <location>
        <begin position="227"/>
        <end position="390"/>
    </location>
</feature>
<feature type="transmembrane region" description="Helical" evidence="5">
    <location>
        <begin position="92"/>
        <end position="110"/>
    </location>
</feature>
<sequence length="468" mass="51178">MVPPPDASKDDNASVATRFLDRSSSSGILLGLLCIEGLGIKICQITLTVLLCGYFLMANDWIQLLWFTLTCPIAFLFAPWSRVWPSIQRDRFLRFAGYFLVWMTVSSFLAQTINTSIGAREAVAWLFGTALLVAFALLVWHSARDLSALQHTGWWIGMGAALAALISMLMFYVILPGHVFGERLCNWFVYGGLNPVATGLTFGFASMWLTCARNAMQSRNERLLASIAIVILIFAVFFTRSRGAVLALIAGHAALIAIYGLRANRTPVAIFVAIALTFQISGPLVAMLSTKQVASRVSVQSSEESLATGATIIAYSNPARELINRGDNGRFELYRSAFASLQGPRQWLFGIGQWSTEHLWKPCTGWNPEHLHSAFLATLVHGGLVGFSMLLVVFSIGSYRAYQLAKAGQGTWLVLLACGSAGMLFDGQTFSTFTSIPRMEVLLVIFPLIVSASAYHHLINAKQASVKS</sequence>
<dbReference type="GO" id="GO:0016020">
    <property type="term" value="C:membrane"/>
    <property type="evidence" value="ECO:0007669"/>
    <property type="project" value="UniProtKB-SubCell"/>
</dbReference>
<dbReference type="PANTHER" id="PTHR37422:SF13">
    <property type="entry name" value="LIPOPOLYSACCHARIDE BIOSYNTHESIS PROTEIN PA4999-RELATED"/>
    <property type="match status" value="1"/>
</dbReference>
<dbReference type="PANTHER" id="PTHR37422">
    <property type="entry name" value="TEICHURONIC ACID BIOSYNTHESIS PROTEIN TUAE"/>
    <property type="match status" value="1"/>
</dbReference>
<comment type="caution">
    <text evidence="7">The sequence shown here is derived from an EMBL/GenBank/DDBJ whole genome shotgun (WGS) entry which is preliminary data.</text>
</comment>
<evidence type="ECO:0000313" key="8">
    <source>
        <dbReference type="Proteomes" id="UP000306196"/>
    </source>
</evidence>
<name>A0A5R8KIF8_9BACT</name>
<gene>
    <name evidence="7" type="ORF">FEM03_05085</name>
</gene>
<keyword evidence="3 5" id="KW-1133">Transmembrane helix</keyword>
<dbReference type="Proteomes" id="UP000306196">
    <property type="component" value="Unassembled WGS sequence"/>
</dbReference>
<keyword evidence="7" id="KW-0436">Ligase</keyword>
<dbReference type="InterPro" id="IPR007016">
    <property type="entry name" value="O-antigen_ligase-rel_domated"/>
</dbReference>
<feature type="transmembrane region" description="Helical" evidence="5">
    <location>
        <begin position="268"/>
        <end position="288"/>
    </location>
</feature>
<dbReference type="EMBL" id="VAUV01000003">
    <property type="protein sequence ID" value="TLD72103.1"/>
    <property type="molecule type" value="Genomic_DNA"/>
</dbReference>
<feature type="transmembrane region" description="Helical" evidence="5">
    <location>
        <begin position="152"/>
        <end position="175"/>
    </location>
</feature>
<feature type="transmembrane region" description="Helical" evidence="5">
    <location>
        <begin position="222"/>
        <end position="238"/>
    </location>
</feature>
<dbReference type="OrthoDB" id="184642at2"/>
<comment type="subcellular location">
    <subcellularLocation>
        <location evidence="1">Membrane</location>
        <topology evidence="1">Multi-pass membrane protein</topology>
    </subcellularLocation>
</comment>
<feature type="transmembrane region" description="Helical" evidence="5">
    <location>
        <begin position="411"/>
        <end position="429"/>
    </location>
</feature>
<feature type="transmembrane region" description="Helical" evidence="5">
    <location>
        <begin position="62"/>
        <end position="80"/>
    </location>
</feature>
<evidence type="ECO:0000256" key="2">
    <source>
        <dbReference type="ARBA" id="ARBA00022692"/>
    </source>
</evidence>
<dbReference type="InterPro" id="IPR051533">
    <property type="entry name" value="WaaL-like"/>
</dbReference>
<feature type="transmembrane region" description="Helical" evidence="5">
    <location>
        <begin position="187"/>
        <end position="210"/>
    </location>
</feature>
<feature type="transmembrane region" description="Helical" evidence="5">
    <location>
        <begin position="244"/>
        <end position="261"/>
    </location>
</feature>
<proteinExistence type="predicted"/>
<accession>A0A5R8KIF8</accession>
<dbReference type="RefSeq" id="WP_138085107.1">
    <property type="nucleotide sequence ID" value="NZ_VAUV01000003.1"/>
</dbReference>
<evidence type="ECO:0000256" key="5">
    <source>
        <dbReference type="SAM" id="Phobius"/>
    </source>
</evidence>
<keyword evidence="2 5" id="KW-0812">Transmembrane</keyword>
<protein>
    <submittedName>
        <fullName evidence="7">O-antigen ligase family protein</fullName>
    </submittedName>
</protein>
<evidence type="ECO:0000256" key="1">
    <source>
        <dbReference type="ARBA" id="ARBA00004141"/>
    </source>
</evidence>